<dbReference type="SFLD" id="SFLDG00358">
    <property type="entry name" value="Main_(cytGST)"/>
    <property type="match status" value="1"/>
</dbReference>
<dbReference type="InterPro" id="IPR010987">
    <property type="entry name" value="Glutathione-S-Trfase_C-like"/>
</dbReference>
<name>A0ABT0RP74_9SPHN</name>
<protein>
    <submittedName>
        <fullName evidence="3">Glutathione S-transferase family protein</fullName>
    </submittedName>
</protein>
<evidence type="ECO:0000259" key="2">
    <source>
        <dbReference type="PROSITE" id="PS50405"/>
    </source>
</evidence>
<evidence type="ECO:0000313" key="4">
    <source>
        <dbReference type="Proteomes" id="UP001165363"/>
    </source>
</evidence>
<dbReference type="InterPro" id="IPR004046">
    <property type="entry name" value="GST_C"/>
</dbReference>
<dbReference type="Gene3D" id="3.40.30.10">
    <property type="entry name" value="Glutaredoxin"/>
    <property type="match status" value="1"/>
</dbReference>
<dbReference type="SUPFAM" id="SSF47616">
    <property type="entry name" value="GST C-terminal domain-like"/>
    <property type="match status" value="1"/>
</dbReference>
<dbReference type="Pfam" id="PF00043">
    <property type="entry name" value="GST_C"/>
    <property type="match status" value="1"/>
</dbReference>
<accession>A0ABT0RP74</accession>
<comment type="caution">
    <text evidence="3">The sequence shown here is derived from an EMBL/GenBank/DDBJ whole genome shotgun (WGS) entry which is preliminary data.</text>
</comment>
<evidence type="ECO:0000259" key="1">
    <source>
        <dbReference type="PROSITE" id="PS50404"/>
    </source>
</evidence>
<organism evidence="3 4">
    <name type="scientific">Sphingomonas alba</name>
    <dbReference type="NCBI Taxonomy" id="2908208"/>
    <lineage>
        <taxon>Bacteria</taxon>
        <taxon>Pseudomonadati</taxon>
        <taxon>Pseudomonadota</taxon>
        <taxon>Alphaproteobacteria</taxon>
        <taxon>Sphingomonadales</taxon>
        <taxon>Sphingomonadaceae</taxon>
        <taxon>Sphingomonas</taxon>
    </lineage>
</organism>
<dbReference type="Pfam" id="PF13409">
    <property type="entry name" value="GST_N_2"/>
    <property type="match status" value="1"/>
</dbReference>
<sequence>MADLKFYTNPQSRGQTVRWMLEEVGQPYDTEILDYASTMKAEPYLSVNPMGKVPAIVHNCKVVTEVAAICCYLADAFPEAGLAPDPKDRADYYRWIFFTSGPIEAAFSNKAAGWEPTPERQRMFGYGNYDLAINTLEKALTGKTYIAGNRFTAADLFVGANVNFMLQFNLLDPRPVFTDYAARMTDRDAYRRAKDIDGKLIAEAQSRQAAATA</sequence>
<evidence type="ECO:0000313" key="3">
    <source>
        <dbReference type="EMBL" id="MCL6684277.1"/>
    </source>
</evidence>
<dbReference type="PANTHER" id="PTHR44051">
    <property type="entry name" value="GLUTATHIONE S-TRANSFERASE-RELATED"/>
    <property type="match status" value="1"/>
</dbReference>
<dbReference type="InterPro" id="IPR036249">
    <property type="entry name" value="Thioredoxin-like_sf"/>
</dbReference>
<reference evidence="3" key="1">
    <citation type="submission" date="2022-05" db="EMBL/GenBank/DDBJ databases">
        <authorList>
            <person name="Jo J.-H."/>
            <person name="Im W.-T."/>
        </authorList>
    </citation>
    <scope>NUCLEOTIDE SEQUENCE</scope>
    <source>
        <strain evidence="3">SE158</strain>
    </source>
</reference>
<proteinExistence type="predicted"/>
<feature type="domain" description="GST C-terminal" evidence="2">
    <location>
        <begin position="85"/>
        <end position="208"/>
    </location>
</feature>
<gene>
    <name evidence="3" type="ORF">LZ536_10240</name>
</gene>
<keyword evidence="4" id="KW-1185">Reference proteome</keyword>
<dbReference type="InterPro" id="IPR036282">
    <property type="entry name" value="Glutathione-S-Trfase_C_sf"/>
</dbReference>
<dbReference type="CDD" id="cd03046">
    <property type="entry name" value="GST_N_GTT1_like"/>
    <property type="match status" value="1"/>
</dbReference>
<dbReference type="PROSITE" id="PS50404">
    <property type="entry name" value="GST_NTER"/>
    <property type="match status" value="1"/>
</dbReference>
<dbReference type="SUPFAM" id="SSF52833">
    <property type="entry name" value="Thioredoxin-like"/>
    <property type="match status" value="1"/>
</dbReference>
<dbReference type="PROSITE" id="PS50405">
    <property type="entry name" value="GST_CTER"/>
    <property type="match status" value="1"/>
</dbReference>
<dbReference type="EMBL" id="JAMGBD010000002">
    <property type="protein sequence ID" value="MCL6684277.1"/>
    <property type="molecule type" value="Genomic_DNA"/>
</dbReference>
<dbReference type="Gene3D" id="1.20.1050.10">
    <property type="match status" value="1"/>
</dbReference>
<dbReference type="InterPro" id="IPR040079">
    <property type="entry name" value="Glutathione_S-Trfase"/>
</dbReference>
<dbReference type="Proteomes" id="UP001165363">
    <property type="component" value="Unassembled WGS sequence"/>
</dbReference>
<dbReference type="SFLD" id="SFLDG01150">
    <property type="entry name" value="Main.1:_Beta-like"/>
    <property type="match status" value="1"/>
</dbReference>
<dbReference type="PANTHER" id="PTHR44051:SF8">
    <property type="entry name" value="GLUTATHIONE S-TRANSFERASE GSTA"/>
    <property type="match status" value="1"/>
</dbReference>
<dbReference type="CDD" id="cd03207">
    <property type="entry name" value="GST_C_8"/>
    <property type="match status" value="1"/>
</dbReference>
<dbReference type="SFLD" id="SFLDS00019">
    <property type="entry name" value="Glutathione_Transferase_(cytos"/>
    <property type="match status" value="1"/>
</dbReference>
<dbReference type="RefSeq" id="WP_249848696.1">
    <property type="nucleotide sequence ID" value="NZ_JAMGBD010000002.1"/>
</dbReference>
<dbReference type="InterPro" id="IPR004045">
    <property type="entry name" value="Glutathione_S-Trfase_N"/>
</dbReference>
<feature type="domain" description="GST N-terminal" evidence="1">
    <location>
        <begin position="1"/>
        <end position="81"/>
    </location>
</feature>